<dbReference type="Pfam" id="PF01683">
    <property type="entry name" value="EB"/>
    <property type="match status" value="1"/>
</dbReference>
<evidence type="ECO:0000256" key="2">
    <source>
        <dbReference type="SAM" id="SignalP"/>
    </source>
</evidence>
<feature type="domain" description="EB" evidence="3">
    <location>
        <begin position="324"/>
        <end position="362"/>
    </location>
</feature>
<feature type="compositionally biased region" description="Low complexity" evidence="1">
    <location>
        <begin position="201"/>
        <end position="243"/>
    </location>
</feature>
<evidence type="ECO:0000313" key="4">
    <source>
        <dbReference type="Proteomes" id="UP000887578"/>
    </source>
</evidence>
<reference evidence="5" key="1">
    <citation type="submission" date="2022-11" db="UniProtKB">
        <authorList>
            <consortium name="WormBaseParasite"/>
        </authorList>
    </citation>
    <scope>IDENTIFICATION</scope>
</reference>
<feature type="compositionally biased region" description="Polar residues" evidence="1">
    <location>
        <begin position="173"/>
        <end position="182"/>
    </location>
</feature>
<sequence length="455" mass="49658">MKNRSKMRLLVAQILWALIAFDSVKGLIVQQNQPCNKDRDILLAEDPTGDKQAFLRCVGVGVGTIGFWERRFCPNDMTFDFVNQQCKTPIANQIVNIFSGQSNSLIPDHQNNNNNNNNNIPAFAILNGTCAKGEQCIGGTVCDLEIFRCLCPIGTITNLETLSCVQTDTYGIPSSNQNNNGFPQAKIYPAPPQMNGGITPSYFNGNQNNQFGSGSQQSGGQTFNSYGSGSYGSNNNNNNYGNNQNTFGNQQPRNSFGNNNNNQNYNNNNNNYANNQNQQNSGFSNFIPKAIIDTFLPQKNNNNNQNSGVFLPEPSPIEPVSILVKPGGSCANGEQCGGGSLCTNPMKLCLCPGELEDHGGQCVLPLPQSGGRNNYPTTTPPPTLLPSNIQPIQPLPPIIITQPPPPPPPSTTITTTTPPQIIKGKFKLWLQKKILILVTKIWFNLESYFISFSLF</sequence>
<proteinExistence type="predicted"/>
<evidence type="ECO:0000313" key="5">
    <source>
        <dbReference type="WBParaSite" id="PDA_v2.g26659.t1"/>
    </source>
</evidence>
<feature type="region of interest" description="Disordered" evidence="1">
    <location>
        <begin position="173"/>
        <end position="283"/>
    </location>
</feature>
<dbReference type="Proteomes" id="UP000887578">
    <property type="component" value="Unplaced"/>
</dbReference>
<feature type="compositionally biased region" description="Low complexity" evidence="1">
    <location>
        <begin position="258"/>
        <end position="280"/>
    </location>
</feature>
<evidence type="ECO:0000259" key="3">
    <source>
        <dbReference type="Pfam" id="PF01683"/>
    </source>
</evidence>
<feature type="compositionally biased region" description="Polar residues" evidence="1">
    <location>
        <begin position="244"/>
        <end position="257"/>
    </location>
</feature>
<dbReference type="InterPro" id="IPR006149">
    <property type="entry name" value="EB_dom"/>
</dbReference>
<evidence type="ECO:0000256" key="1">
    <source>
        <dbReference type="SAM" id="MobiDB-lite"/>
    </source>
</evidence>
<dbReference type="AlphaFoldDB" id="A0A914QH98"/>
<organism evidence="4 5">
    <name type="scientific">Panagrolaimus davidi</name>
    <dbReference type="NCBI Taxonomy" id="227884"/>
    <lineage>
        <taxon>Eukaryota</taxon>
        <taxon>Metazoa</taxon>
        <taxon>Ecdysozoa</taxon>
        <taxon>Nematoda</taxon>
        <taxon>Chromadorea</taxon>
        <taxon>Rhabditida</taxon>
        <taxon>Tylenchina</taxon>
        <taxon>Panagrolaimomorpha</taxon>
        <taxon>Panagrolaimoidea</taxon>
        <taxon>Panagrolaimidae</taxon>
        <taxon>Panagrolaimus</taxon>
    </lineage>
</organism>
<name>A0A914QH98_9BILA</name>
<keyword evidence="2" id="KW-0732">Signal</keyword>
<protein>
    <submittedName>
        <fullName evidence="5">EB domain-containing protein</fullName>
    </submittedName>
</protein>
<accession>A0A914QH98</accession>
<dbReference type="WBParaSite" id="PDA_v2.g26659.t1">
    <property type="protein sequence ID" value="PDA_v2.g26659.t1"/>
    <property type="gene ID" value="PDA_v2.g26659"/>
</dbReference>
<keyword evidence="4" id="KW-1185">Reference proteome</keyword>
<feature type="signal peptide" evidence="2">
    <location>
        <begin position="1"/>
        <end position="26"/>
    </location>
</feature>
<feature type="chain" id="PRO_5037434115" evidence="2">
    <location>
        <begin position="27"/>
        <end position="455"/>
    </location>
</feature>